<dbReference type="GeneID" id="123125160"/>
<feature type="signal peptide" evidence="1">
    <location>
        <begin position="1"/>
        <end position="30"/>
    </location>
</feature>
<dbReference type="Gramene" id="TraesLAC5D03G03108960.1">
    <property type="protein sequence ID" value="TraesLAC5D03G03108960.1.CDS1"/>
    <property type="gene ID" value="TraesLAC5D03G03108960"/>
</dbReference>
<dbReference type="Proteomes" id="UP000019116">
    <property type="component" value="Chromosome 5D"/>
</dbReference>
<feature type="chain" id="PRO_5043178076" evidence="1">
    <location>
        <begin position="31"/>
        <end position="81"/>
    </location>
</feature>
<name>A0A3B6MV62_WHEAT</name>
<dbReference type="Gramene" id="TraesMAC5D03G03152180.1">
    <property type="protein sequence ID" value="TraesMAC5D03G03152180.1.CDS1"/>
    <property type="gene ID" value="TraesMAC5D03G03152180"/>
</dbReference>
<proteinExistence type="predicted"/>
<evidence type="ECO:0000256" key="1">
    <source>
        <dbReference type="SAM" id="SignalP"/>
    </source>
</evidence>
<dbReference type="OMA" id="TVATWMA"/>
<dbReference type="Gramene" id="TraesJAG5D03G03150700.1">
    <property type="protein sequence ID" value="TraesJAG5D03G03150700.1.CDS1"/>
    <property type="gene ID" value="TraesJAG5D03G03150700"/>
</dbReference>
<dbReference type="Gramene" id="TraesRN5D0100729400.1">
    <property type="protein sequence ID" value="TraesRN5D0100729400.1"/>
    <property type="gene ID" value="TraesRN5D0100729400"/>
</dbReference>
<gene>
    <name evidence="2" type="primary">LOC123125160</name>
</gene>
<keyword evidence="3" id="KW-1185">Reference proteome</keyword>
<dbReference type="Gramene" id="TraesSTA5D03G03144210.1">
    <property type="protein sequence ID" value="TraesSTA5D03G03144210.1.CDS1"/>
    <property type="gene ID" value="TraesSTA5D03G03144210"/>
</dbReference>
<dbReference type="Gramene" id="TraesCS5D03G0698000.1">
    <property type="protein sequence ID" value="TraesCS5D03G0698000.1.CDS1"/>
    <property type="gene ID" value="TraesCS5D03G0698000"/>
</dbReference>
<dbReference type="Gramene" id="TraesNOR5D03G03182680.1">
    <property type="protein sequence ID" value="TraesNOR5D03G03182680.1.CDS1"/>
    <property type="gene ID" value="TraesNOR5D03G03182680"/>
</dbReference>
<dbReference type="Gramene" id="TraesSYM5D03G03093290.1">
    <property type="protein sequence ID" value="TraesSYM5D03G03093290.1.CDS1"/>
    <property type="gene ID" value="TraesSYM5D03G03093290"/>
</dbReference>
<keyword evidence="1" id="KW-0732">Signal</keyword>
<sequence>MASSSGQRAAALAAALVVVLLVAGAGLAGAARPAPAERSGDGAMYSAVYPAAVVVADKARETVEMLLARLPAGPSPKGPGH</sequence>
<evidence type="ECO:0000313" key="3">
    <source>
        <dbReference type="Proteomes" id="UP000019116"/>
    </source>
</evidence>
<dbReference type="RefSeq" id="XP_044401626.1">
    <property type="nucleotide sequence ID" value="XM_044545691.1"/>
</dbReference>
<dbReference type="EnsemblPlants" id="TraesCS5D02G308000.1">
    <property type="protein sequence ID" value="TraesCS5D02G308000.1.cds1"/>
    <property type="gene ID" value="TraesCS5D02G308000"/>
</dbReference>
<accession>A0A3B6MV62</accession>
<evidence type="ECO:0000313" key="2">
    <source>
        <dbReference type="EnsemblPlants" id="TraesCS5D02G308000.1.cds1"/>
    </source>
</evidence>
<dbReference type="Gramene" id="TraesCS5D02G308000.1">
    <property type="protein sequence ID" value="TraesCS5D02G308000.1.cds1"/>
    <property type="gene ID" value="TraesCS5D02G308000"/>
</dbReference>
<dbReference type="Gramene" id="TraesLDM5D03G03157980.1">
    <property type="protein sequence ID" value="TraesLDM5D03G03157980.1.CDS1"/>
    <property type="gene ID" value="TraesLDM5D03G03157980"/>
</dbReference>
<dbReference type="PANTHER" id="PTHR37245:SF4">
    <property type="entry name" value="PAMP-INDUCED SECRETED PEPTIDE 1"/>
    <property type="match status" value="1"/>
</dbReference>
<dbReference type="Gramene" id="TraesCLE_scaffold_160620_01G000100.1">
    <property type="protein sequence ID" value="TraesCLE_scaffold_160620_01G000100.1"/>
    <property type="gene ID" value="TraesCLE_scaffold_160620_01G000100"/>
</dbReference>
<dbReference type="Gramene" id="TraesPARA_EIv1.0_1835010.1">
    <property type="protein sequence ID" value="TraesPARA_EIv1.0_1835010.1.CDS1"/>
    <property type="gene ID" value="TraesPARA_EIv1.0_1835010"/>
</dbReference>
<protein>
    <submittedName>
        <fullName evidence="2">Uncharacterized protein</fullName>
    </submittedName>
</protein>
<dbReference type="GO" id="GO:0006952">
    <property type="term" value="P:defense response"/>
    <property type="evidence" value="ECO:0007669"/>
    <property type="project" value="InterPro"/>
</dbReference>
<dbReference type="SMR" id="A0A3B6MV62"/>
<dbReference type="Gramene" id="TraesARI5D03G03106810.1">
    <property type="protein sequence ID" value="TraesARI5D03G03106810.1.CDS1"/>
    <property type="gene ID" value="TraesARI5D03G03106810"/>
</dbReference>
<dbReference type="InterPro" id="IPR040273">
    <property type="entry name" value="PIP1"/>
</dbReference>
<dbReference type="Gramene" id="TraesWEE_scaffold_041856_01G000200.1">
    <property type="protein sequence ID" value="TraesWEE_scaffold_041856_01G000200.1"/>
    <property type="gene ID" value="TraesWEE_scaffold_041856_01G000200"/>
</dbReference>
<dbReference type="PANTHER" id="PTHR37245">
    <property type="entry name" value="PAMP-INDUCED SECRETED PEPTIDE 1"/>
    <property type="match status" value="1"/>
</dbReference>
<dbReference type="Gramene" id="TraesCAD_scaffold_072472_01G000100.1">
    <property type="protein sequence ID" value="TraesCAD_scaffold_072472_01G000100.1"/>
    <property type="gene ID" value="TraesCAD_scaffold_072472_01G000100"/>
</dbReference>
<reference evidence="2" key="2">
    <citation type="submission" date="2018-10" db="UniProtKB">
        <authorList>
            <consortium name="EnsemblPlants"/>
        </authorList>
    </citation>
    <scope>IDENTIFICATION</scope>
</reference>
<reference evidence="2" key="1">
    <citation type="submission" date="2018-08" db="EMBL/GenBank/DDBJ databases">
        <authorList>
            <person name="Rossello M."/>
        </authorList>
    </citation>
    <scope>NUCLEOTIDE SEQUENCE [LARGE SCALE GENOMIC DNA]</scope>
    <source>
        <strain evidence="2">cv. Chinese Spring</strain>
    </source>
</reference>
<dbReference type="Gramene" id="TraesROB_scaffold_153784_01G000200.1">
    <property type="protein sequence ID" value="TraesROB_scaffold_153784_01G000200.1"/>
    <property type="gene ID" value="TraesROB_scaffold_153784_01G000200"/>
</dbReference>
<dbReference type="Gramene" id="TraesJUL5D03G03178270.1">
    <property type="protein sequence ID" value="TraesJUL5D03G03178270.1.CDS1"/>
    <property type="gene ID" value="TraesJUL5D03G03178270"/>
</dbReference>
<organism evidence="2">
    <name type="scientific">Triticum aestivum</name>
    <name type="common">Wheat</name>
    <dbReference type="NCBI Taxonomy" id="4565"/>
    <lineage>
        <taxon>Eukaryota</taxon>
        <taxon>Viridiplantae</taxon>
        <taxon>Streptophyta</taxon>
        <taxon>Embryophyta</taxon>
        <taxon>Tracheophyta</taxon>
        <taxon>Spermatophyta</taxon>
        <taxon>Magnoliopsida</taxon>
        <taxon>Liliopsida</taxon>
        <taxon>Poales</taxon>
        <taxon>Poaceae</taxon>
        <taxon>BOP clade</taxon>
        <taxon>Pooideae</taxon>
        <taxon>Triticodae</taxon>
        <taxon>Triticeae</taxon>
        <taxon>Triticinae</taxon>
        <taxon>Triticum</taxon>
    </lineage>
</organism>
<dbReference type="AlphaFoldDB" id="A0A3B6MV62"/>